<accession>A0ABQ9DDE0</accession>
<gene>
    <name evidence="1" type="ORF">WISP_53576</name>
</gene>
<dbReference type="EMBL" id="WHWB01033493">
    <property type="protein sequence ID" value="KAJ7419465.1"/>
    <property type="molecule type" value="Genomic_DNA"/>
</dbReference>
<keyword evidence="2" id="KW-1185">Reference proteome</keyword>
<proteinExistence type="predicted"/>
<name>A0ABQ9DDE0_9PASS</name>
<reference evidence="1" key="1">
    <citation type="submission" date="2019-10" db="EMBL/GenBank/DDBJ databases">
        <authorList>
            <person name="Soares A.E.R."/>
            <person name="Aleixo A."/>
            <person name="Schneider P."/>
            <person name="Miyaki C.Y."/>
            <person name="Schneider M.P."/>
            <person name="Mello C."/>
            <person name="Vasconcelos A.T.R."/>
        </authorList>
    </citation>
    <scope>NUCLEOTIDE SEQUENCE</scope>
    <source>
        <tissue evidence="1">Muscle</tissue>
    </source>
</reference>
<sequence>MCHKQGLYWTVLGKRMSGKDGCKADCQRYGENDIIMQKESESAGARGHSMPQSRLESELLGSSSVEKDLGVLVDSQVSLSSMSWGPRSGHPGVRGEGHCQQGRAGILPLSSVLCLVLGWACLTWRREDSEGTSLIHIYQIHQQMDQALLSSAQRWDMRQWAETGTQEVPPEYEEELLYFHGD</sequence>
<evidence type="ECO:0000313" key="1">
    <source>
        <dbReference type="EMBL" id="KAJ7419465.1"/>
    </source>
</evidence>
<organism evidence="1 2">
    <name type="scientific">Willisornis vidua</name>
    <name type="common">Xingu scale-backed antbird</name>
    <dbReference type="NCBI Taxonomy" id="1566151"/>
    <lineage>
        <taxon>Eukaryota</taxon>
        <taxon>Metazoa</taxon>
        <taxon>Chordata</taxon>
        <taxon>Craniata</taxon>
        <taxon>Vertebrata</taxon>
        <taxon>Euteleostomi</taxon>
        <taxon>Archelosauria</taxon>
        <taxon>Archosauria</taxon>
        <taxon>Dinosauria</taxon>
        <taxon>Saurischia</taxon>
        <taxon>Theropoda</taxon>
        <taxon>Coelurosauria</taxon>
        <taxon>Aves</taxon>
        <taxon>Neognathae</taxon>
        <taxon>Neoaves</taxon>
        <taxon>Telluraves</taxon>
        <taxon>Australaves</taxon>
        <taxon>Passeriformes</taxon>
        <taxon>Thamnophilidae</taxon>
        <taxon>Willisornis</taxon>
    </lineage>
</organism>
<dbReference type="Proteomes" id="UP001145742">
    <property type="component" value="Unassembled WGS sequence"/>
</dbReference>
<comment type="caution">
    <text evidence="1">The sequence shown here is derived from an EMBL/GenBank/DDBJ whole genome shotgun (WGS) entry which is preliminary data.</text>
</comment>
<protein>
    <submittedName>
        <fullName evidence="1">Uncharacterized protein</fullName>
    </submittedName>
</protein>
<evidence type="ECO:0000313" key="2">
    <source>
        <dbReference type="Proteomes" id="UP001145742"/>
    </source>
</evidence>